<dbReference type="PANTHER" id="PTHR38926">
    <property type="entry name" value="F-BOX DOMAIN CONTAINING PROTEIN, EXPRESSED"/>
    <property type="match status" value="1"/>
</dbReference>
<accession>A0AA87Z9R1</accession>
<dbReference type="InterPro" id="IPR036047">
    <property type="entry name" value="F-box-like_dom_sf"/>
</dbReference>
<keyword evidence="3" id="KW-1185">Reference proteome</keyword>
<organism evidence="2 3">
    <name type="scientific">Ficus carica</name>
    <name type="common">Common fig</name>
    <dbReference type="NCBI Taxonomy" id="3494"/>
    <lineage>
        <taxon>Eukaryota</taxon>
        <taxon>Viridiplantae</taxon>
        <taxon>Streptophyta</taxon>
        <taxon>Embryophyta</taxon>
        <taxon>Tracheophyta</taxon>
        <taxon>Spermatophyta</taxon>
        <taxon>Magnoliopsida</taxon>
        <taxon>eudicotyledons</taxon>
        <taxon>Gunneridae</taxon>
        <taxon>Pentapetalae</taxon>
        <taxon>rosids</taxon>
        <taxon>fabids</taxon>
        <taxon>Rosales</taxon>
        <taxon>Moraceae</taxon>
        <taxon>Ficeae</taxon>
        <taxon>Ficus</taxon>
    </lineage>
</organism>
<proteinExistence type="predicted"/>
<feature type="domain" description="F-box" evidence="1">
    <location>
        <begin position="8"/>
        <end position="55"/>
    </location>
</feature>
<sequence>MDRQSTRPTGWADLPNDLLVRILLSLNIVDLVMGAARTCRSWRATSKDAELWETVDLTTSKINLVRVALSPYYMINEESGNRLKLALNAALNLSRGNMTCLIFNFYTYIKGRELISAAQRTPNLKRLVLPAWNQIDMEAFEEAVKYWKDLHSLTIPYIYRSENILSSLGTHCKNFSEMKILSPFHLDFAKAIIAHVPNLKVLSLQCVVVYKDAVLHLLTNMKHLEVLNLTHSVVADFNPQHGPEQNLFFQRVNGEISERAVHLKKFILCTDELCPKCSENTLADHSLIRWYEFGEEHWRQDEVPSLAV</sequence>
<dbReference type="InterPro" id="IPR001810">
    <property type="entry name" value="F-box_dom"/>
</dbReference>
<dbReference type="EMBL" id="BTGU01000003">
    <property type="protein sequence ID" value="GMN32238.1"/>
    <property type="molecule type" value="Genomic_DNA"/>
</dbReference>
<dbReference type="AlphaFoldDB" id="A0AA87Z9R1"/>
<evidence type="ECO:0000313" key="2">
    <source>
        <dbReference type="EMBL" id="GMN32238.1"/>
    </source>
</evidence>
<dbReference type="Pfam" id="PF12937">
    <property type="entry name" value="F-box-like"/>
    <property type="match status" value="1"/>
</dbReference>
<comment type="caution">
    <text evidence="2">The sequence shown here is derived from an EMBL/GenBank/DDBJ whole genome shotgun (WGS) entry which is preliminary data.</text>
</comment>
<protein>
    <recommendedName>
        <fullName evidence="1">F-box domain-containing protein</fullName>
    </recommendedName>
</protein>
<dbReference type="Gene3D" id="1.20.1280.50">
    <property type="match status" value="1"/>
</dbReference>
<evidence type="ECO:0000313" key="3">
    <source>
        <dbReference type="Proteomes" id="UP001187192"/>
    </source>
</evidence>
<reference evidence="2" key="1">
    <citation type="submission" date="2023-07" db="EMBL/GenBank/DDBJ databases">
        <title>draft genome sequence of fig (Ficus carica).</title>
        <authorList>
            <person name="Takahashi T."/>
            <person name="Nishimura K."/>
        </authorList>
    </citation>
    <scope>NUCLEOTIDE SEQUENCE</scope>
</reference>
<evidence type="ECO:0000259" key="1">
    <source>
        <dbReference type="PROSITE" id="PS50181"/>
    </source>
</evidence>
<gene>
    <name evidence="2" type="ORF">TIFTF001_003574</name>
</gene>
<dbReference type="Gene3D" id="3.80.10.10">
    <property type="entry name" value="Ribonuclease Inhibitor"/>
    <property type="match status" value="1"/>
</dbReference>
<dbReference type="PANTHER" id="PTHR38926:SF58">
    <property type="entry name" value="F-BOX DOMAIN-CONTAINING PROTEIN"/>
    <property type="match status" value="1"/>
</dbReference>
<dbReference type="SUPFAM" id="SSF52047">
    <property type="entry name" value="RNI-like"/>
    <property type="match status" value="1"/>
</dbReference>
<dbReference type="SUPFAM" id="SSF81383">
    <property type="entry name" value="F-box domain"/>
    <property type="match status" value="1"/>
</dbReference>
<dbReference type="PROSITE" id="PS50181">
    <property type="entry name" value="FBOX"/>
    <property type="match status" value="1"/>
</dbReference>
<dbReference type="Proteomes" id="UP001187192">
    <property type="component" value="Unassembled WGS sequence"/>
</dbReference>
<dbReference type="InterPro" id="IPR032675">
    <property type="entry name" value="LRR_dom_sf"/>
</dbReference>
<name>A0AA87Z9R1_FICCA</name>
<dbReference type="Gramene" id="FCD_00006898-RA">
    <property type="protein sequence ID" value="FCD_00006898-RA:cds"/>
    <property type="gene ID" value="FCD_00006898"/>
</dbReference>